<dbReference type="SUPFAM" id="SSF53474">
    <property type="entry name" value="alpha/beta-Hydrolases"/>
    <property type="match status" value="1"/>
</dbReference>
<proteinExistence type="predicted"/>
<dbReference type="InterPro" id="IPR029058">
    <property type="entry name" value="AB_hydrolase_fold"/>
</dbReference>
<dbReference type="Gene3D" id="3.40.50.1820">
    <property type="entry name" value="alpha/beta hydrolase"/>
    <property type="match status" value="1"/>
</dbReference>
<keyword evidence="2" id="KW-0378">Hydrolase</keyword>
<evidence type="ECO:0000256" key="1">
    <source>
        <dbReference type="SAM" id="SignalP"/>
    </source>
</evidence>
<keyword evidence="1" id="KW-0732">Signal</keyword>
<organism evidence="2 3">
    <name type="scientific">Rhodococcus olei</name>
    <dbReference type="NCBI Taxonomy" id="2161675"/>
    <lineage>
        <taxon>Bacteria</taxon>
        <taxon>Bacillati</taxon>
        <taxon>Actinomycetota</taxon>
        <taxon>Actinomycetes</taxon>
        <taxon>Mycobacteriales</taxon>
        <taxon>Nocardiaceae</taxon>
        <taxon>Rhodococcus</taxon>
    </lineage>
</organism>
<dbReference type="Proteomes" id="UP001501183">
    <property type="component" value="Unassembled WGS sequence"/>
</dbReference>
<dbReference type="EMBL" id="BAABFB010000009">
    <property type="protein sequence ID" value="GAA4471607.1"/>
    <property type="molecule type" value="Genomic_DNA"/>
</dbReference>
<dbReference type="GO" id="GO:0016787">
    <property type="term" value="F:hydrolase activity"/>
    <property type="evidence" value="ECO:0007669"/>
    <property type="project" value="UniProtKB-KW"/>
</dbReference>
<dbReference type="InterPro" id="IPR002918">
    <property type="entry name" value="Lipase_EstA/Esterase_EstB"/>
</dbReference>
<name>A0ABP8NUB1_9NOCA</name>
<reference evidence="3" key="1">
    <citation type="journal article" date="2019" name="Int. J. Syst. Evol. Microbiol.">
        <title>The Global Catalogue of Microorganisms (GCM) 10K type strain sequencing project: providing services to taxonomists for standard genome sequencing and annotation.</title>
        <authorList>
            <consortium name="The Broad Institute Genomics Platform"/>
            <consortium name="The Broad Institute Genome Sequencing Center for Infectious Disease"/>
            <person name="Wu L."/>
            <person name="Ma J."/>
        </authorList>
    </citation>
    <scope>NUCLEOTIDE SEQUENCE [LARGE SCALE GENOMIC DNA]</scope>
    <source>
        <strain evidence="3">JCM 32206</strain>
    </source>
</reference>
<evidence type="ECO:0000313" key="3">
    <source>
        <dbReference type="Proteomes" id="UP001501183"/>
    </source>
</evidence>
<accession>A0ABP8NUB1</accession>
<comment type="caution">
    <text evidence="2">The sequence shown here is derived from an EMBL/GenBank/DDBJ whole genome shotgun (WGS) entry which is preliminary data.</text>
</comment>
<dbReference type="Pfam" id="PF01674">
    <property type="entry name" value="Lipase_2"/>
    <property type="match status" value="1"/>
</dbReference>
<protein>
    <submittedName>
        <fullName evidence="2">Alpha/beta fold hydrolase</fullName>
    </submittedName>
</protein>
<feature type="chain" id="PRO_5046736874" evidence="1">
    <location>
        <begin position="30"/>
        <end position="312"/>
    </location>
</feature>
<sequence length="312" mass="31865">MNMPMVTRMCTLALAGVAALLSAAPTATAQSSGDAAAAAPVTARLAGANDWGCRPSAAHPRPVVLVHGTWSDAAVTWKNLAPALAAEGYCVYAIDYGRDGGLLDGNLLGMVGGADIDESARQLAEFVDRVRAATGAAQVDIVGHSQGGTLTRQYLRFGGGADHANPARNAVRTLVTLGATNHGTTFGDVQVLGALAQAVGVPVIDLAGATVGPSYVQQMVGSPFLRALNAGGDTDAGIDYTVVASRDDRVSTPPAATFLTAGPGATVHNVWVQDGCQSRRVDHAALTADPRSVYIVQVALDPTYATRHAAPC</sequence>
<dbReference type="PANTHER" id="PTHR32015:SF1">
    <property type="entry name" value="LIPASE"/>
    <property type="match status" value="1"/>
</dbReference>
<feature type="signal peptide" evidence="1">
    <location>
        <begin position="1"/>
        <end position="29"/>
    </location>
</feature>
<dbReference type="RefSeq" id="WP_425569751.1">
    <property type="nucleotide sequence ID" value="NZ_BAABFB010000009.1"/>
</dbReference>
<keyword evidence="3" id="KW-1185">Reference proteome</keyword>
<dbReference type="PANTHER" id="PTHR32015">
    <property type="entry name" value="FASTING INDUCED LIPASE"/>
    <property type="match status" value="1"/>
</dbReference>
<gene>
    <name evidence="2" type="ORF">GCM10023094_02610</name>
</gene>
<evidence type="ECO:0000313" key="2">
    <source>
        <dbReference type="EMBL" id="GAA4471607.1"/>
    </source>
</evidence>